<sequence>MRYRPAGKELFTYNREKLQKRLKPNSVAIVRANDIMPTNADGTMGFRQNADLFYLTGIDQEDTIVLLAPDFPDESLREVLFLRETSEEIAIWEGHKFTKEEGREISGITTVKWSHEFHKVLYTILAESTNIYLESNEHIRAASEVTTSNQRFVKWCMEHYPLYNYERLAPILYDLRCIKSEKEIEIIKHACDITANTFRKMLGLIKPGVWEYEVEAEYIYEFILHRSRGFAYTPIIGGGANSCVLHYIENNQQLKSGDVLLMDVGAEYGNYNADLTRTVPVNGKFTKRQRAVYDAVLRVKNDAIDMLTPGGVIPEYHKEVGKIMESELLGLGLLDKTDIKKQNPAWPAYKKYFMHGTSHHLGIDVHDVASIYKVFEPGMVFTVEPGIYIREEGLGIRIEDNIVITKEGHINLLAGAPCHAEEIEDLMNRS</sequence>
<evidence type="ECO:0000256" key="3">
    <source>
        <dbReference type="ARBA" id="ARBA00008766"/>
    </source>
</evidence>
<comment type="catalytic activity">
    <reaction evidence="1">
        <text>Release of any N-terminal amino acid, including proline, that is linked to proline, even from a dipeptide or tripeptide.</text>
        <dbReference type="EC" id="3.4.11.9"/>
    </reaction>
</comment>
<dbReference type="PROSITE" id="PS00491">
    <property type="entry name" value="PROLINE_PEPTIDASE"/>
    <property type="match status" value="1"/>
</dbReference>
<dbReference type="PANTHER" id="PTHR43226">
    <property type="entry name" value="XAA-PRO AMINOPEPTIDASE 3"/>
    <property type="match status" value="1"/>
</dbReference>
<dbReference type="SUPFAM" id="SSF55920">
    <property type="entry name" value="Creatinase/aminopeptidase"/>
    <property type="match status" value="1"/>
</dbReference>
<keyword evidence="6" id="KW-0479">Metal-binding</keyword>
<dbReference type="EMBL" id="CP136051">
    <property type="protein sequence ID" value="WOK05611.1"/>
    <property type="molecule type" value="Genomic_DNA"/>
</dbReference>
<dbReference type="Pfam" id="PF00557">
    <property type="entry name" value="Peptidase_M24"/>
    <property type="match status" value="1"/>
</dbReference>
<evidence type="ECO:0000256" key="8">
    <source>
        <dbReference type="ARBA" id="ARBA00023049"/>
    </source>
</evidence>
<dbReference type="GO" id="GO:0004177">
    <property type="term" value="F:aminopeptidase activity"/>
    <property type="evidence" value="ECO:0007669"/>
    <property type="project" value="UniProtKB-KW"/>
</dbReference>
<evidence type="ECO:0000256" key="9">
    <source>
        <dbReference type="ARBA" id="ARBA00023211"/>
    </source>
</evidence>
<dbReference type="InterPro" id="IPR000994">
    <property type="entry name" value="Pept_M24"/>
</dbReference>
<evidence type="ECO:0000256" key="2">
    <source>
        <dbReference type="ARBA" id="ARBA00001936"/>
    </source>
</evidence>
<keyword evidence="5" id="KW-0645">Protease</keyword>
<evidence type="ECO:0000256" key="5">
    <source>
        <dbReference type="ARBA" id="ARBA00022670"/>
    </source>
</evidence>
<evidence type="ECO:0000256" key="6">
    <source>
        <dbReference type="ARBA" id="ARBA00022723"/>
    </source>
</evidence>
<feature type="domain" description="Aminopeptidase P N-terminal" evidence="10">
    <location>
        <begin position="6"/>
        <end position="142"/>
    </location>
</feature>
<dbReference type="CDD" id="cd01087">
    <property type="entry name" value="Prolidase"/>
    <property type="match status" value="1"/>
</dbReference>
<evidence type="ECO:0000256" key="7">
    <source>
        <dbReference type="ARBA" id="ARBA00022801"/>
    </source>
</evidence>
<evidence type="ECO:0000256" key="1">
    <source>
        <dbReference type="ARBA" id="ARBA00001424"/>
    </source>
</evidence>
<accession>A0ABZ0ILN6</accession>
<protein>
    <recommendedName>
        <fullName evidence="4">Xaa-Pro aminopeptidase</fullName>
        <ecNumber evidence="4">3.4.11.9</ecNumber>
    </recommendedName>
</protein>
<dbReference type="EC" id="3.4.11.9" evidence="4"/>
<dbReference type="Gene3D" id="3.40.350.10">
    <property type="entry name" value="Creatinase/prolidase N-terminal domain"/>
    <property type="match status" value="1"/>
</dbReference>
<name>A0ABZ0ILN6_9BACT</name>
<keyword evidence="7" id="KW-0378">Hydrolase</keyword>
<comment type="similarity">
    <text evidence="3">Belongs to the peptidase M24B family.</text>
</comment>
<dbReference type="InterPro" id="IPR029149">
    <property type="entry name" value="Creatin/AminoP/Spt16_N"/>
</dbReference>
<comment type="cofactor">
    <cofactor evidence="2">
        <name>Mn(2+)</name>
        <dbReference type="ChEBI" id="CHEBI:29035"/>
    </cofactor>
</comment>
<dbReference type="PRINTS" id="PR00599">
    <property type="entry name" value="MAPEPTIDASE"/>
</dbReference>
<dbReference type="PANTHER" id="PTHR43226:SF4">
    <property type="entry name" value="XAA-PRO AMINOPEPTIDASE 3"/>
    <property type="match status" value="1"/>
</dbReference>
<evidence type="ECO:0000313" key="12">
    <source>
        <dbReference type="Proteomes" id="UP001302349"/>
    </source>
</evidence>
<dbReference type="InterPro" id="IPR001131">
    <property type="entry name" value="Peptidase_M24B_aminopep-P_CS"/>
</dbReference>
<reference evidence="11 12" key="1">
    <citation type="journal article" date="2023" name="Microbiol. Resour. Announc.">
        <title>Complete Genome Sequence of Imperialibacter roseus strain P4T.</title>
        <authorList>
            <person name="Tizabi D.R."/>
            <person name="Bachvaroff T."/>
            <person name="Hill R.T."/>
        </authorList>
    </citation>
    <scope>NUCLEOTIDE SEQUENCE [LARGE SCALE GENOMIC DNA]</scope>
    <source>
        <strain evidence="11 12">P4T</strain>
    </source>
</reference>
<keyword evidence="12" id="KW-1185">Reference proteome</keyword>
<evidence type="ECO:0000313" key="11">
    <source>
        <dbReference type="EMBL" id="WOK05611.1"/>
    </source>
</evidence>
<organism evidence="11 12">
    <name type="scientific">Imperialibacter roseus</name>
    <dbReference type="NCBI Taxonomy" id="1324217"/>
    <lineage>
        <taxon>Bacteria</taxon>
        <taxon>Pseudomonadati</taxon>
        <taxon>Bacteroidota</taxon>
        <taxon>Cytophagia</taxon>
        <taxon>Cytophagales</taxon>
        <taxon>Flammeovirgaceae</taxon>
        <taxon>Imperialibacter</taxon>
    </lineage>
</organism>
<dbReference type="InterPro" id="IPR007865">
    <property type="entry name" value="Aminopep_P_N"/>
</dbReference>
<evidence type="ECO:0000259" key="10">
    <source>
        <dbReference type="SMART" id="SM01011"/>
    </source>
</evidence>
<dbReference type="Pfam" id="PF05195">
    <property type="entry name" value="AMP_N"/>
    <property type="match status" value="1"/>
</dbReference>
<gene>
    <name evidence="11" type="ORF">RT717_21275</name>
</gene>
<dbReference type="InterPro" id="IPR001714">
    <property type="entry name" value="Pept_M24_MAP"/>
</dbReference>
<dbReference type="SUPFAM" id="SSF53092">
    <property type="entry name" value="Creatinase/prolidase N-terminal domain"/>
    <property type="match status" value="1"/>
</dbReference>
<dbReference type="InterPro" id="IPR052433">
    <property type="entry name" value="X-Pro_dipept-like"/>
</dbReference>
<keyword evidence="8" id="KW-0482">Metalloprotease</keyword>
<dbReference type="SMART" id="SM01011">
    <property type="entry name" value="AMP_N"/>
    <property type="match status" value="1"/>
</dbReference>
<dbReference type="Proteomes" id="UP001302349">
    <property type="component" value="Chromosome"/>
</dbReference>
<dbReference type="Gene3D" id="3.90.230.10">
    <property type="entry name" value="Creatinase/methionine aminopeptidase superfamily"/>
    <property type="match status" value="1"/>
</dbReference>
<dbReference type="RefSeq" id="WP_317488369.1">
    <property type="nucleotide sequence ID" value="NZ_CP136051.1"/>
</dbReference>
<keyword evidence="9" id="KW-0464">Manganese</keyword>
<evidence type="ECO:0000256" key="4">
    <source>
        <dbReference type="ARBA" id="ARBA00012574"/>
    </source>
</evidence>
<keyword evidence="11" id="KW-0031">Aminopeptidase</keyword>
<proteinExistence type="inferred from homology"/>
<dbReference type="InterPro" id="IPR036005">
    <property type="entry name" value="Creatinase/aminopeptidase-like"/>
</dbReference>